<dbReference type="Proteomes" id="UP000241848">
    <property type="component" value="Unassembled WGS sequence"/>
</dbReference>
<sequence>MVEQRSPVLQWGMQVNDAVHAFEALVEARWALDAAVGRLDSVAAAAEELTAAVGALADEQGTLEGTLESASGQLGQWEQLEAALEAEQATQAADVTRVVDTVDQLTAQVVKVGSMVQVVTDVADATNLLALNAAIEAARAGEAGRGFAVVADEVRALAQRTKTATKDAMAVLAEVTDSTHQTQTALDAARQQMDQVQQESASTWAMLTQLRDQWTAVVPLVARSLEAVEQQRLALNQVANDLTVLQTALHASSDAFAKATQYLSESVEEAEANRQEVLATNPDLPGGMRLKVAVTDHRLWRYHLYRAFLGEKTIDPVQAGDPHRCRLGQWLDHGASAADSIYALVMRQHQQFHQQTAELAGRMQAGQARDSTALANWLELGRDLSKTLEDWARTLDRAAIGKG</sequence>
<organism evidence="4 5">
    <name type="scientific">Sulfobacillus acidophilus</name>
    <dbReference type="NCBI Taxonomy" id="53633"/>
    <lineage>
        <taxon>Bacteria</taxon>
        <taxon>Bacillati</taxon>
        <taxon>Bacillota</taxon>
        <taxon>Clostridia</taxon>
        <taxon>Eubacteriales</taxon>
        <taxon>Clostridiales Family XVII. Incertae Sedis</taxon>
        <taxon>Sulfobacillus</taxon>
    </lineage>
</organism>
<dbReference type="InterPro" id="IPR025991">
    <property type="entry name" value="Chemoreceptor_zinc-bind_dom"/>
</dbReference>
<feature type="domain" description="Methyl-accepting transducer" evidence="3">
    <location>
        <begin position="38"/>
        <end position="246"/>
    </location>
</feature>
<comment type="caution">
    <text evidence="4">The sequence shown here is derived from an EMBL/GenBank/DDBJ whole genome shotgun (WGS) entry which is preliminary data.</text>
</comment>
<evidence type="ECO:0000259" key="3">
    <source>
        <dbReference type="PROSITE" id="PS50111"/>
    </source>
</evidence>
<name>A0A2T2WKN3_9FIRM</name>
<dbReference type="SMART" id="SM00283">
    <property type="entry name" value="MA"/>
    <property type="match status" value="1"/>
</dbReference>
<evidence type="ECO:0000313" key="5">
    <source>
        <dbReference type="Proteomes" id="UP000241848"/>
    </source>
</evidence>
<dbReference type="InterPro" id="IPR004089">
    <property type="entry name" value="MCPsignal_dom"/>
</dbReference>
<dbReference type="GO" id="GO:0016020">
    <property type="term" value="C:membrane"/>
    <property type="evidence" value="ECO:0007669"/>
    <property type="project" value="InterPro"/>
</dbReference>
<gene>
    <name evidence="4" type="ORF">C7B45_05500</name>
</gene>
<accession>A0A2T2WKN3</accession>
<dbReference type="Gene3D" id="1.20.120.30">
    <property type="entry name" value="Aspartate receptor, ligand-binding domain"/>
    <property type="match status" value="1"/>
</dbReference>
<dbReference type="AlphaFoldDB" id="A0A2T2WKN3"/>
<evidence type="ECO:0000313" key="4">
    <source>
        <dbReference type="EMBL" id="PSR22787.1"/>
    </source>
</evidence>
<dbReference type="SUPFAM" id="SSF58104">
    <property type="entry name" value="Methyl-accepting chemotaxis protein (MCP) signaling domain"/>
    <property type="match status" value="1"/>
</dbReference>
<dbReference type="GO" id="GO:0007165">
    <property type="term" value="P:signal transduction"/>
    <property type="evidence" value="ECO:0007669"/>
    <property type="project" value="UniProtKB-KW"/>
</dbReference>
<evidence type="ECO:0000256" key="2">
    <source>
        <dbReference type="PROSITE-ProRule" id="PRU00284"/>
    </source>
</evidence>
<protein>
    <recommendedName>
        <fullName evidence="3">Methyl-accepting transducer domain-containing protein</fullName>
    </recommendedName>
</protein>
<dbReference type="PANTHER" id="PTHR32089:SF112">
    <property type="entry name" value="LYSOZYME-LIKE PROTEIN-RELATED"/>
    <property type="match status" value="1"/>
</dbReference>
<dbReference type="Gene3D" id="1.10.287.950">
    <property type="entry name" value="Methyl-accepting chemotaxis protein"/>
    <property type="match status" value="1"/>
</dbReference>
<evidence type="ECO:0000256" key="1">
    <source>
        <dbReference type="ARBA" id="ARBA00023224"/>
    </source>
</evidence>
<dbReference type="Pfam" id="PF00015">
    <property type="entry name" value="MCPsignal"/>
    <property type="match status" value="1"/>
</dbReference>
<proteinExistence type="predicted"/>
<dbReference type="PROSITE" id="PS50111">
    <property type="entry name" value="CHEMOTAXIS_TRANSDUC_2"/>
    <property type="match status" value="1"/>
</dbReference>
<dbReference type="Pfam" id="PF13682">
    <property type="entry name" value="CZB"/>
    <property type="match status" value="1"/>
</dbReference>
<dbReference type="EMBL" id="PXYV01000012">
    <property type="protein sequence ID" value="PSR22787.1"/>
    <property type="molecule type" value="Genomic_DNA"/>
</dbReference>
<dbReference type="PANTHER" id="PTHR32089">
    <property type="entry name" value="METHYL-ACCEPTING CHEMOTAXIS PROTEIN MCPB"/>
    <property type="match status" value="1"/>
</dbReference>
<keyword evidence="1 2" id="KW-0807">Transducer</keyword>
<reference evidence="4 5" key="1">
    <citation type="journal article" date="2014" name="BMC Genomics">
        <title>Comparison of environmental and isolate Sulfobacillus genomes reveals diverse carbon, sulfur, nitrogen, and hydrogen metabolisms.</title>
        <authorList>
            <person name="Justice N.B."/>
            <person name="Norman A."/>
            <person name="Brown C.T."/>
            <person name="Singh A."/>
            <person name="Thomas B.C."/>
            <person name="Banfield J.F."/>
        </authorList>
    </citation>
    <scope>NUCLEOTIDE SEQUENCE [LARGE SCALE GENOMIC DNA]</scope>
    <source>
        <strain evidence="4">AMDSBA3</strain>
    </source>
</reference>